<evidence type="ECO:0000313" key="3">
    <source>
        <dbReference type="Proteomes" id="UP000245207"/>
    </source>
</evidence>
<name>A0A2U1MIE0_ARTAN</name>
<dbReference type="OrthoDB" id="1305553at2759"/>
<reference evidence="2 3" key="1">
    <citation type="journal article" date="2018" name="Mol. Plant">
        <title>The genome of Artemisia annua provides insight into the evolution of Asteraceae family and artemisinin biosynthesis.</title>
        <authorList>
            <person name="Shen Q."/>
            <person name="Zhang L."/>
            <person name="Liao Z."/>
            <person name="Wang S."/>
            <person name="Yan T."/>
            <person name="Shi P."/>
            <person name="Liu M."/>
            <person name="Fu X."/>
            <person name="Pan Q."/>
            <person name="Wang Y."/>
            <person name="Lv Z."/>
            <person name="Lu X."/>
            <person name="Zhang F."/>
            <person name="Jiang W."/>
            <person name="Ma Y."/>
            <person name="Chen M."/>
            <person name="Hao X."/>
            <person name="Li L."/>
            <person name="Tang Y."/>
            <person name="Lv G."/>
            <person name="Zhou Y."/>
            <person name="Sun X."/>
            <person name="Brodelius P.E."/>
            <person name="Rose J.K.C."/>
            <person name="Tang K."/>
        </authorList>
    </citation>
    <scope>NUCLEOTIDE SEQUENCE [LARGE SCALE GENOMIC DNA]</scope>
    <source>
        <strain evidence="3">cv. Huhao1</strain>
        <tissue evidence="2">Leaf</tissue>
    </source>
</reference>
<evidence type="ECO:0000256" key="1">
    <source>
        <dbReference type="SAM" id="Coils"/>
    </source>
</evidence>
<dbReference type="AlphaFoldDB" id="A0A2U1MIE0"/>
<sequence>MWNSLPHTIRKAAKETLGVVAGTSKTDIVQRESWWLSDEVQNKVKVKQTRLRELILMRAGDQADTNAAEERYKEAKREVKKVIAKAKEKAYEDLYKRLDSKGGQNDI</sequence>
<keyword evidence="3" id="KW-1185">Reference proteome</keyword>
<feature type="coiled-coil region" evidence="1">
    <location>
        <begin position="58"/>
        <end position="89"/>
    </location>
</feature>
<gene>
    <name evidence="2" type="ORF">CTI12_AA376290</name>
</gene>
<proteinExistence type="predicted"/>
<protein>
    <submittedName>
        <fullName evidence="2">Uncharacterized protein</fullName>
    </submittedName>
</protein>
<keyword evidence="1" id="KW-0175">Coiled coil</keyword>
<evidence type="ECO:0000313" key="2">
    <source>
        <dbReference type="EMBL" id="PWA61041.1"/>
    </source>
</evidence>
<dbReference type="EMBL" id="PKPP01005198">
    <property type="protein sequence ID" value="PWA61041.1"/>
    <property type="molecule type" value="Genomic_DNA"/>
</dbReference>
<organism evidence="2 3">
    <name type="scientific">Artemisia annua</name>
    <name type="common">Sweet wormwood</name>
    <dbReference type="NCBI Taxonomy" id="35608"/>
    <lineage>
        <taxon>Eukaryota</taxon>
        <taxon>Viridiplantae</taxon>
        <taxon>Streptophyta</taxon>
        <taxon>Embryophyta</taxon>
        <taxon>Tracheophyta</taxon>
        <taxon>Spermatophyta</taxon>
        <taxon>Magnoliopsida</taxon>
        <taxon>eudicotyledons</taxon>
        <taxon>Gunneridae</taxon>
        <taxon>Pentapetalae</taxon>
        <taxon>asterids</taxon>
        <taxon>campanulids</taxon>
        <taxon>Asterales</taxon>
        <taxon>Asteraceae</taxon>
        <taxon>Asteroideae</taxon>
        <taxon>Anthemideae</taxon>
        <taxon>Artemisiinae</taxon>
        <taxon>Artemisia</taxon>
    </lineage>
</organism>
<dbReference type="Proteomes" id="UP000245207">
    <property type="component" value="Unassembled WGS sequence"/>
</dbReference>
<accession>A0A2U1MIE0</accession>
<comment type="caution">
    <text evidence="2">The sequence shown here is derived from an EMBL/GenBank/DDBJ whole genome shotgun (WGS) entry which is preliminary data.</text>
</comment>